<dbReference type="GO" id="GO:0005737">
    <property type="term" value="C:cytoplasm"/>
    <property type="evidence" value="ECO:0007669"/>
    <property type="project" value="TreeGrafter"/>
</dbReference>
<protein>
    <recommendedName>
        <fullName evidence="11">RUN and FYVE domain-containing protein 2</fullName>
    </recommendedName>
</protein>
<keyword evidence="1" id="KW-0479">Metal-binding</keyword>
<dbReference type="EMBL" id="CAJVCH010511189">
    <property type="protein sequence ID" value="CAG7821442.1"/>
    <property type="molecule type" value="Genomic_DNA"/>
</dbReference>
<accession>A0A8J2PFG1</accession>
<keyword evidence="10" id="KW-1185">Reference proteome</keyword>
<dbReference type="SMART" id="SM00064">
    <property type="entry name" value="FYVE"/>
    <property type="match status" value="1"/>
</dbReference>
<feature type="coiled-coil region" evidence="6">
    <location>
        <begin position="350"/>
        <end position="377"/>
    </location>
</feature>
<gene>
    <name evidence="9" type="ORF">AFUS01_LOCUS31780</name>
</gene>
<evidence type="ECO:0000256" key="3">
    <source>
        <dbReference type="ARBA" id="ARBA00022833"/>
    </source>
</evidence>
<evidence type="ECO:0000256" key="6">
    <source>
        <dbReference type="SAM" id="Coils"/>
    </source>
</evidence>
<evidence type="ECO:0000313" key="9">
    <source>
        <dbReference type="EMBL" id="CAG7821442.1"/>
    </source>
</evidence>
<dbReference type="CDD" id="cd15721">
    <property type="entry name" value="FYVE_RUFY1_like"/>
    <property type="match status" value="1"/>
</dbReference>
<dbReference type="InterPro" id="IPR047335">
    <property type="entry name" value="RUFY1-3"/>
</dbReference>
<feature type="coiled-coil region" evidence="6">
    <location>
        <begin position="446"/>
        <end position="564"/>
    </location>
</feature>
<dbReference type="Pfam" id="PF01363">
    <property type="entry name" value="FYVE"/>
    <property type="match status" value="1"/>
</dbReference>
<evidence type="ECO:0008006" key="11">
    <source>
        <dbReference type="Google" id="ProtNLM"/>
    </source>
</evidence>
<comment type="caution">
    <text evidence="9">The sequence shown here is derived from an EMBL/GenBank/DDBJ whole genome shotgun (WGS) entry which is preliminary data.</text>
</comment>
<dbReference type="OrthoDB" id="79871at2759"/>
<proteinExistence type="predicted"/>
<dbReference type="PROSITE" id="PS50826">
    <property type="entry name" value="RUN"/>
    <property type="match status" value="1"/>
</dbReference>
<evidence type="ECO:0000256" key="1">
    <source>
        <dbReference type="ARBA" id="ARBA00022723"/>
    </source>
</evidence>
<dbReference type="FunFam" id="1.20.58.900:FF:000011">
    <property type="entry name" value="Uncharacterized protein, isoform B"/>
    <property type="match status" value="1"/>
</dbReference>
<keyword evidence="2 5" id="KW-0863">Zinc-finger</keyword>
<dbReference type="InterPro" id="IPR004012">
    <property type="entry name" value="Run_dom"/>
</dbReference>
<evidence type="ECO:0000256" key="4">
    <source>
        <dbReference type="ARBA" id="ARBA00023054"/>
    </source>
</evidence>
<name>A0A8J2PFG1_9HEXA</name>
<feature type="domain" description="RUN" evidence="8">
    <location>
        <begin position="149"/>
        <end position="282"/>
    </location>
</feature>
<organism evidence="9 10">
    <name type="scientific">Allacma fusca</name>
    <dbReference type="NCBI Taxonomy" id="39272"/>
    <lineage>
        <taxon>Eukaryota</taxon>
        <taxon>Metazoa</taxon>
        <taxon>Ecdysozoa</taxon>
        <taxon>Arthropoda</taxon>
        <taxon>Hexapoda</taxon>
        <taxon>Collembola</taxon>
        <taxon>Symphypleona</taxon>
        <taxon>Sminthuridae</taxon>
        <taxon>Allacma</taxon>
    </lineage>
</organism>
<dbReference type="SMART" id="SM00593">
    <property type="entry name" value="RUN"/>
    <property type="match status" value="1"/>
</dbReference>
<keyword evidence="3" id="KW-0862">Zinc</keyword>
<evidence type="ECO:0000259" key="7">
    <source>
        <dbReference type="PROSITE" id="PS50178"/>
    </source>
</evidence>
<keyword evidence="4 6" id="KW-0175">Coiled coil</keyword>
<dbReference type="AlphaFoldDB" id="A0A8J2PFG1"/>
<evidence type="ECO:0000256" key="5">
    <source>
        <dbReference type="PROSITE-ProRule" id="PRU00091"/>
    </source>
</evidence>
<evidence type="ECO:0000259" key="8">
    <source>
        <dbReference type="PROSITE" id="PS50826"/>
    </source>
</evidence>
<dbReference type="GO" id="GO:0008270">
    <property type="term" value="F:zinc ion binding"/>
    <property type="evidence" value="ECO:0007669"/>
    <property type="project" value="UniProtKB-KW"/>
</dbReference>
<dbReference type="PANTHER" id="PTHR45956">
    <property type="entry name" value="RUN AND FYVE DOMAIN-CONTAINING PROTEIN 2-LIKE PROTEIN"/>
    <property type="match status" value="1"/>
</dbReference>
<dbReference type="FunFam" id="3.30.40.10:FF:000046">
    <property type="entry name" value="RUN and FYVE domain containing 2"/>
    <property type="match status" value="1"/>
</dbReference>
<dbReference type="InterPro" id="IPR017455">
    <property type="entry name" value="Znf_FYVE-rel"/>
</dbReference>
<sequence length="743" mass="84021">MSVPSLTMESFGLPGVPGLVATSIGSGQEYLNSGSNTVSATTSEGPATPTSIVSDFSETDFLSPSSLASQSKRFWTESSSWIVSRLAYQSQSHSSSSAHSSMDRSNASNCASGLYRDPTAVERSNLLNITKLVIKELIEWSIRHGRSLESDHPPLQHFFIVLEHAMRHGLKPKKGLLGPKKELWDVLQTVERCTNEAQDITASIRDLPTVSTHIGRARAWLRLALMQKKLADYFKILIDHRDDILKEFYEPIALMMSDEAVVLSGLLVGLNVIDCNFCLKEEDLDTQQGVIDFSLYLRSSRSSESVDDEAEPSNMDAMLDQKNYVEELNRHLNATVTNLQTRVETLTTTNALMKEDLAIAKNAILSLQDENRLLRQKLELQQILPGSNEESYRFSTTPNSNKDVHEAEFFKSEGMTIKNNQNEDSSLLGLSAGILGSSPLPANLSVTDLSKKLHEERSIREELERDIESQMSKKAEMETTMKILEKNVNEKEDTIISLRRQLEDIKMINLEMYRKLQECEKTVKFKNELMVKLEEKAAMLAETIDKLDEKASHAEAELKNSHEIVRSLGLQIAEKELKVSTLEGDLRIEREWRQSLQETLVKDKEKISELNMELQRFELVQVDLDSSQRENTELLKKQGELEHALEDMGLILKQYDLRLDDMKEASSAKTLLEATWADDKVATHCKLCFKEFSLTRRKHHCRNCGEIFCNTCSDNVMPLPSSAKPVRVCDTCYTLLLERFSSK</sequence>
<evidence type="ECO:0000256" key="2">
    <source>
        <dbReference type="ARBA" id="ARBA00022771"/>
    </source>
</evidence>
<reference evidence="9" key="1">
    <citation type="submission" date="2021-06" db="EMBL/GenBank/DDBJ databases">
        <authorList>
            <person name="Hodson N. C."/>
            <person name="Mongue J. A."/>
            <person name="Jaron S. K."/>
        </authorList>
    </citation>
    <scope>NUCLEOTIDE SEQUENCE</scope>
</reference>
<dbReference type="Pfam" id="PF02759">
    <property type="entry name" value="RUN"/>
    <property type="match status" value="1"/>
</dbReference>
<dbReference type="InterPro" id="IPR000306">
    <property type="entry name" value="Znf_FYVE"/>
</dbReference>
<dbReference type="CDD" id="cd17681">
    <property type="entry name" value="RUN_RUFY1_like"/>
    <property type="match status" value="1"/>
</dbReference>
<feature type="domain" description="FYVE-type" evidence="7">
    <location>
        <begin position="679"/>
        <end position="737"/>
    </location>
</feature>
<dbReference type="PANTHER" id="PTHR45956:SF6">
    <property type="entry name" value="RUN DOMAIN-CONTAINING PROTEIN"/>
    <property type="match status" value="1"/>
</dbReference>
<dbReference type="Proteomes" id="UP000708208">
    <property type="component" value="Unassembled WGS sequence"/>
</dbReference>
<dbReference type="PROSITE" id="PS50178">
    <property type="entry name" value="ZF_FYVE"/>
    <property type="match status" value="1"/>
</dbReference>
<evidence type="ECO:0000313" key="10">
    <source>
        <dbReference type="Proteomes" id="UP000708208"/>
    </source>
</evidence>